<proteinExistence type="predicted"/>
<keyword evidence="2" id="KW-1185">Reference proteome</keyword>
<name>A0A4R6S8T5_LABRH</name>
<gene>
    <name evidence="1" type="ORF">EV186_104386</name>
</gene>
<protein>
    <submittedName>
        <fullName evidence="1">Putative RNase H-like nuclease</fullName>
    </submittedName>
</protein>
<accession>A0A4R6S8T5</accession>
<evidence type="ECO:0000313" key="1">
    <source>
        <dbReference type="EMBL" id="TDP96399.1"/>
    </source>
</evidence>
<dbReference type="InterPro" id="IPR007362">
    <property type="entry name" value="DUF429"/>
</dbReference>
<evidence type="ECO:0000313" key="2">
    <source>
        <dbReference type="Proteomes" id="UP000295444"/>
    </source>
</evidence>
<comment type="caution">
    <text evidence="1">The sequence shown here is derived from an EMBL/GenBank/DDBJ whole genome shotgun (WGS) entry which is preliminary data.</text>
</comment>
<dbReference type="RefSeq" id="WP_243754247.1">
    <property type="nucleotide sequence ID" value="NZ_SNXZ01000004.1"/>
</dbReference>
<organism evidence="1 2">
    <name type="scientific">Labedaea rhizosphaerae</name>
    <dbReference type="NCBI Taxonomy" id="598644"/>
    <lineage>
        <taxon>Bacteria</taxon>
        <taxon>Bacillati</taxon>
        <taxon>Actinomycetota</taxon>
        <taxon>Actinomycetes</taxon>
        <taxon>Pseudonocardiales</taxon>
        <taxon>Pseudonocardiaceae</taxon>
        <taxon>Labedaea</taxon>
    </lineage>
</organism>
<dbReference type="AlphaFoldDB" id="A0A4R6S8T5"/>
<sequence>MIAGVDGMPGGWLVALVSGTDVRWAFAASAAEVVSLTADCDAVAVDIPMGLPETGWRACELAAREFLGPARSSVFLAPPRPVLVARTYPEACELARRTHGKAVSKQLWHILDRIRDWDGVLSPRLQERVVEAHPECSFRTIGAVDSTKKTGRGIGQRLALLDTWLDAGAAFADLPAAARFDDALDALAVAWTARRWAARAALVFGGEQDARGLAMRIVR</sequence>
<reference evidence="1 2" key="1">
    <citation type="submission" date="2019-03" db="EMBL/GenBank/DDBJ databases">
        <title>Genomic Encyclopedia of Type Strains, Phase IV (KMG-IV): sequencing the most valuable type-strain genomes for metagenomic binning, comparative biology and taxonomic classification.</title>
        <authorList>
            <person name="Goeker M."/>
        </authorList>
    </citation>
    <scope>NUCLEOTIDE SEQUENCE [LARGE SCALE GENOMIC DNA]</scope>
    <source>
        <strain evidence="1 2">DSM 45361</strain>
    </source>
</reference>
<dbReference type="EMBL" id="SNXZ01000004">
    <property type="protein sequence ID" value="TDP96399.1"/>
    <property type="molecule type" value="Genomic_DNA"/>
</dbReference>
<dbReference type="Proteomes" id="UP000295444">
    <property type="component" value="Unassembled WGS sequence"/>
</dbReference>
<dbReference type="Pfam" id="PF04250">
    <property type="entry name" value="DUF429"/>
    <property type="match status" value="1"/>
</dbReference>